<reference evidence="2" key="1">
    <citation type="submission" date="2016-09" db="EMBL/GenBank/DDBJ databases">
        <authorList>
            <person name="Greninger A.L."/>
            <person name="Jerome K.R."/>
            <person name="Mcnair B."/>
            <person name="Wallis C."/>
            <person name="Fang F."/>
        </authorList>
    </citation>
    <scope>NUCLEOTIDE SEQUENCE [LARGE SCALE GENOMIC DNA]</scope>
    <source>
        <strain evidence="2">BC1_M4</strain>
    </source>
</reference>
<comment type="caution">
    <text evidence="1">The sequence shown here is derived from an EMBL/GenBank/DDBJ whole genome shotgun (WGS) entry which is preliminary data.</text>
</comment>
<evidence type="ECO:0000313" key="2">
    <source>
        <dbReference type="Proteomes" id="UP000094224"/>
    </source>
</evidence>
<name>A0A1E3SHW5_9MYCO</name>
<evidence type="ECO:0000313" key="1">
    <source>
        <dbReference type="EMBL" id="ODR01756.1"/>
    </source>
</evidence>
<keyword evidence="2" id="KW-1185">Reference proteome</keyword>
<protein>
    <submittedName>
        <fullName evidence="1">Uncharacterized protein</fullName>
    </submittedName>
</protein>
<sequence length="88" mass="10024">MKCRRVLDHAGKRQYFAASVSQWSLKGSRLLFDILSGQPRSLRHMIAQTGEIELLQIAFVDDGFDDTMSSINRYLDSSVRRARFCGQA</sequence>
<dbReference type="Proteomes" id="UP000094224">
    <property type="component" value="Unassembled WGS sequence"/>
</dbReference>
<dbReference type="AlphaFoldDB" id="A0A1E3SHW5"/>
<organism evidence="1 2">
    <name type="scientific">Mycobacterium sherrisii</name>
    <dbReference type="NCBI Taxonomy" id="243061"/>
    <lineage>
        <taxon>Bacteria</taxon>
        <taxon>Bacillati</taxon>
        <taxon>Actinomycetota</taxon>
        <taxon>Actinomycetes</taxon>
        <taxon>Mycobacteriales</taxon>
        <taxon>Mycobacteriaceae</taxon>
        <taxon>Mycobacterium</taxon>
        <taxon>Mycobacterium simiae complex</taxon>
    </lineage>
</organism>
<gene>
    <name evidence="1" type="ORF">BHQ21_23195</name>
</gene>
<dbReference type="EMBL" id="MIHC01000055">
    <property type="protein sequence ID" value="ODR01756.1"/>
    <property type="molecule type" value="Genomic_DNA"/>
</dbReference>
<accession>A0A1E3SHW5</accession>
<proteinExistence type="predicted"/>